<evidence type="ECO:0000313" key="2">
    <source>
        <dbReference type="Proteomes" id="UP001642409"/>
    </source>
</evidence>
<accession>A0ABP1LT79</accession>
<evidence type="ECO:0000313" key="1">
    <source>
        <dbReference type="EMBL" id="CAL6092295.1"/>
    </source>
</evidence>
<sequence length="156" mass="18507">MFKKQKDMKMQLINEECFIDAEKVISTGFTVGYIPRNHSCFQGQVLVFILIILIGEMINKRKREVYEPKYYYSNRAHVLKYKRPWNPALLLKTGALEQAQHQNKPRLPKRVFHELEQLINFLVPGRNGEDQRAQNQQQCFEDPVQRKLGEVHEHQN</sequence>
<reference evidence="1 2" key="1">
    <citation type="submission" date="2024-07" db="EMBL/GenBank/DDBJ databases">
        <authorList>
            <person name="Akdeniz Z."/>
        </authorList>
    </citation>
    <scope>NUCLEOTIDE SEQUENCE [LARGE SCALE GENOMIC DNA]</scope>
</reference>
<protein>
    <submittedName>
        <fullName evidence="1">Hypothetical_protein</fullName>
    </submittedName>
</protein>
<keyword evidence="2" id="KW-1185">Reference proteome</keyword>
<gene>
    <name evidence="1" type="ORF">HINF_LOCUS66197</name>
</gene>
<comment type="caution">
    <text evidence="1">The sequence shown here is derived from an EMBL/GenBank/DDBJ whole genome shotgun (WGS) entry which is preliminary data.</text>
</comment>
<proteinExistence type="predicted"/>
<organism evidence="1 2">
    <name type="scientific">Hexamita inflata</name>
    <dbReference type="NCBI Taxonomy" id="28002"/>
    <lineage>
        <taxon>Eukaryota</taxon>
        <taxon>Metamonada</taxon>
        <taxon>Diplomonadida</taxon>
        <taxon>Hexamitidae</taxon>
        <taxon>Hexamitinae</taxon>
        <taxon>Hexamita</taxon>
    </lineage>
</organism>
<name>A0ABP1LT79_9EUKA</name>
<dbReference type="EMBL" id="CAXDID020000443">
    <property type="protein sequence ID" value="CAL6092295.1"/>
    <property type="molecule type" value="Genomic_DNA"/>
</dbReference>
<dbReference type="Proteomes" id="UP001642409">
    <property type="component" value="Unassembled WGS sequence"/>
</dbReference>